<feature type="domain" description="NADPH-dependent FMN reductase-like" evidence="3">
    <location>
        <begin position="9"/>
        <end position="151"/>
    </location>
</feature>
<proteinExistence type="predicted"/>
<protein>
    <submittedName>
        <fullName evidence="4">NAD(P)H-dependent oxidoreductase</fullName>
    </submittedName>
</protein>
<evidence type="ECO:0000256" key="2">
    <source>
        <dbReference type="ARBA" id="ARBA00022643"/>
    </source>
</evidence>
<keyword evidence="5" id="KW-1185">Reference proteome</keyword>
<evidence type="ECO:0000313" key="5">
    <source>
        <dbReference type="Proteomes" id="UP001479606"/>
    </source>
</evidence>
<gene>
    <name evidence="4" type="ORF">AAFH49_17040</name>
</gene>
<dbReference type="SUPFAM" id="SSF52218">
    <property type="entry name" value="Flavoproteins"/>
    <property type="match status" value="1"/>
</dbReference>
<dbReference type="InterPro" id="IPR005025">
    <property type="entry name" value="FMN_Rdtase-like_dom"/>
</dbReference>
<accession>A0ABU9LZI8</accession>
<evidence type="ECO:0000259" key="3">
    <source>
        <dbReference type="Pfam" id="PF03358"/>
    </source>
</evidence>
<keyword evidence="2" id="KW-0288">FMN</keyword>
<dbReference type="Gene3D" id="3.40.50.360">
    <property type="match status" value="1"/>
</dbReference>
<evidence type="ECO:0000256" key="1">
    <source>
        <dbReference type="ARBA" id="ARBA00022630"/>
    </source>
</evidence>
<organism evidence="4 5">
    <name type="scientific">Hymenobacter segetis</name>
    <dbReference type="NCBI Taxonomy" id="2025509"/>
    <lineage>
        <taxon>Bacteria</taxon>
        <taxon>Pseudomonadati</taxon>
        <taxon>Bacteroidota</taxon>
        <taxon>Cytophagia</taxon>
        <taxon>Cytophagales</taxon>
        <taxon>Hymenobacteraceae</taxon>
        <taxon>Hymenobacter</taxon>
    </lineage>
</organism>
<comment type="caution">
    <text evidence="4">The sequence shown here is derived from an EMBL/GenBank/DDBJ whole genome shotgun (WGS) entry which is preliminary data.</text>
</comment>
<evidence type="ECO:0000313" key="4">
    <source>
        <dbReference type="EMBL" id="MEL5995923.1"/>
    </source>
</evidence>
<dbReference type="PANTHER" id="PTHR43278">
    <property type="entry name" value="NAD(P)H-DEPENDENT FMN-CONTAINING OXIDOREDUCTASE YWQN-RELATED"/>
    <property type="match status" value="1"/>
</dbReference>
<dbReference type="RefSeq" id="WP_342300059.1">
    <property type="nucleotide sequence ID" value="NZ_JBCEVZ010000051.1"/>
</dbReference>
<dbReference type="InterPro" id="IPR029039">
    <property type="entry name" value="Flavoprotein-like_sf"/>
</dbReference>
<dbReference type="Pfam" id="PF03358">
    <property type="entry name" value="FMN_red"/>
    <property type="match status" value="1"/>
</dbReference>
<dbReference type="InterPro" id="IPR051796">
    <property type="entry name" value="ISF_SsuE-like"/>
</dbReference>
<keyword evidence="1" id="KW-0285">Flavoprotein</keyword>
<dbReference type="EMBL" id="JBCEVZ010000051">
    <property type="protein sequence ID" value="MEL5995923.1"/>
    <property type="molecule type" value="Genomic_DNA"/>
</dbReference>
<dbReference type="Proteomes" id="UP001479606">
    <property type="component" value="Unassembled WGS sequence"/>
</dbReference>
<name>A0ABU9LZI8_9BACT</name>
<dbReference type="PANTHER" id="PTHR43278:SF4">
    <property type="entry name" value="NAD(P)H-DEPENDENT FMN-CONTAINING OXIDOREDUCTASE YWQN-RELATED"/>
    <property type="match status" value="1"/>
</dbReference>
<sequence>MSQLKRHFLFLLCSTRRLGNSEQLAYCAAHPLPPGTEQQWMHLLDFPLPDFVDVRHSGPFQPPIGNAQHLLEATLNATDLVLVAPLYWYSLPAPAKLYLDHWSAWLRTPSLNFRERMQGKTLWAITVSSGERTEAQPLEDSLTLTANYLQMRWGGILFGTGSRPNDIQLDAPALLRARSFFAVSEETVPAAEISSGEEASRIFK</sequence>
<reference evidence="4 5" key="1">
    <citation type="journal article" date="2018" name="Arch. Microbiol.">
        <title>Hymenobacter segetis sp. nov., isolated from soil.</title>
        <authorList>
            <person name="Ten L.N."/>
            <person name="Lim S.J."/>
            <person name="Kim B.O."/>
            <person name="Kang I.K."/>
            <person name="Jung H.Y."/>
        </authorList>
    </citation>
    <scope>NUCLEOTIDE SEQUENCE [LARGE SCALE GENOMIC DNA]</scope>
    <source>
        <strain evidence="4 5">S7-3-11</strain>
    </source>
</reference>